<evidence type="ECO:0000256" key="1">
    <source>
        <dbReference type="ARBA" id="ARBA00013860"/>
    </source>
</evidence>
<keyword evidence="6 7" id="KW-0804">Transcription</keyword>
<dbReference type="Gene3D" id="3.40.1550.20">
    <property type="entry name" value="Transcriptional regulator MraZ domain"/>
    <property type="match status" value="1"/>
</dbReference>
<dbReference type="CDD" id="cd16321">
    <property type="entry name" value="MraZ_C"/>
    <property type="match status" value="1"/>
</dbReference>
<evidence type="ECO:0000313" key="10">
    <source>
        <dbReference type="Proteomes" id="UP000070467"/>
    </source>
</evidence>
<evidence type="ECO:0000256" key="4">
    <source>
        <dbReference type="ARBA" id="ARBA00023015"/>
    </source>
</evidence>
<dbReference type="CDD" id="cd16320">
    <property type="entry name" value="MraZ_N"/>
    <property type="match status" value="1"/>
</dbReference>
<protein>
    <recommendedName>
        <fullName evidence="1 7">Transcriptional regulator MraZ</fullName>
    </recommendedName>
</protein>
<dbReference type="Pfam" id="PF02381">
    <property type="entry name" value="MraZ"/>
    <property type="match status" value="2"/>
</dbReference>
<dbReference type="InterPro" id="IPR003444">
    <property type="entry name" value="MraZ"/>
</dbReference>
<evidence type="ECO:0000256" key="2">
    <source>
        <dbReference type="ARBA" id="ARBA00022490"/>
    </source>
</evidence>
<evidence type="ECO:0000256" key="6">
    <source>
        <dbReference type="ARBA" id="ARBA00023163"/>
    </source>
</evidence>
<dbReference type="Proteomes" id="UP000070467">
    <property type="component" value="Unassembled WGS sequence"/>
</dbReference>
<dbReference type="InterPro" id="IPR007159">
    <property type="entry name" value="SpoVT-AbrB_dom"/>
</dbReference>
<comment type="subunit">
    <text evidence="7">Forms oligomers.</text>
</comment>
<comment type="subcellular location">
    <subcellularLocation>
        <location evidence="7">Cytoplasm</location>
        <location evidence="7">Nucleoid</location>
    </subcellularLocation>
</comment>
<dbReference type="PANTHER" id="PTHR34701:SF1">
    <property type="entry name" value="TRANSCRIPTIONAL REGULATOR MRAZ"/>
    <property type="match status" value="1"/>
</dbReference>
<comment type="caution">
    <text evidence="9">The sequence shown here is derived from an EMBL/GenBank/DDBJ whole genome shotgun (WGS) entry which is preliminary data.</text>
</comment>
<keyword evidence="5 7" id="KW-0238">DNA-binding</keyword>
<keyword evidence="4 7" id="KW-0805">Transcription regulation</keyword>
<accession>A0ABR5TM12</accession>
<organism evidence="9 10">
    <name type="scientific">Gemelliphila asaccharolytica</name>
    <dbReference type="NCBI Taxonomy" id="502393"/>
    <lineage>
        <taxon>Bacteria</taxon>
        <taxon>Bacillati</taxon>
        <taxon>Bacillota</taxon>
        <taxon>Bacilli</taxon>
        <taxon>Bacillales</taxon>
        <taxon>Gemellaceae</taxon>
        <taxon>Gemelliphila</taxon>
    </lineage>
</organism>
<dbReference type="InterPro" id="IPR038619">
    <property type="entry name" value="MraZ_sf"/>
</dbReference>
<dbReference type="SUPFAM" id="SSF89447">
    <property type="entry name" value="AbrB/MazE/MraZ-like"/>
    <property type="match status" value="1"/>
</dbReference>
<evidence type="ECO:0000256" key="7">
    <source>
        <dbReference type="HAMAP-Rule" id="MF_01008"/>
    </source>
</evidence>
<dbReference type="PROSITE" id="PS51740">
    <property type="entry name" value="SPOVT_ABRB"/>
    <property type="match status" value="2"/>
</dbReference>
<evidence type="ECO:0000313" key="9">
    <source>
        <dbReference type="EMBL" id="KXB58117.1"/>
    </source>
</evidence>
<dbReference type="InterPro" id="IPR035642">
    <property type="entry name" value="MraZ_N"/>
</dbReference>
<evidence type="ECO:0000259" key="8">
    <source>
        <dbReference type="PROSITE" id="PS51740"/>
    </source>
</evidence>
<name>A0ABR5TM12_9BACL</name>
<feature type="domain" description="SpoVT-AbrB" evidence="8">
    <location>
        <begin position="76"/>
        <end position="119"/>
    </location>
</feature>
<dbReference type="InterPro" id="IPR037914">
    <property type="entry name" value="SpoVT-AbrB_sf"/>
</dbReference>
<dbReference type="InterPro" id="IPR035644">
    <property type="entry name" value="MraZ_C"/>
</dbReference>
<comment type="similarity">
    <text evidence="7">Belongs to the MraZ family.</text>
</comment>
<dbReference type="InterPro" id="IPR020603">
    <property type="entry name" value="MraZ_dom"/>
</dbReference>
<reference evidence="9 10" key="1">
    <citation type="submission" date="2016-01" db="EMBL/GenBank/DDBJ databases">
        <authorList>
            <person name="Mitreva M."/>
            <person name="Pepin K.H."/>
            <person name="Mihindukulasuriya K.A."/>
            <person name="Fulton R."/>
            <person name="Fronick C."/>
            <person name="O'Laughlin M."/>
            <person name="Miner T."/>
            <person name="Herter B."/>
            <person name="Rosa B.A."/>
            <person name="Cordes M."/>
            <person name="Tomlinson C."/>
            <person name="Wollam A."/>
            <person name="Palsikar V.B."/>
            <person name="Mardis E.R."/>
            <person name="Wilson R.K."/>
        </authorList>
    </citation>
    <scope>NUCLEOTIDE SEQUENCE [LARGE SCALE GENOMIC DNA]</scope>
    <source>
        <strain evidence="9 10">KA00071</strain>
    </source>
</reference>
<dbReference type="PANTHER" id="PTHR34701">
    <property type="entry name" value="TRANSCRIPTIONAL REGULATOR MRAZ"/>
    <property type="match status" value="1"/>
</dbReference>
<keyword evidence="2 7" id="KW-0963">Cytoplasm</keyword>
<dbReference type="NCBIfam" id="TIGR00242">
    <property type="entry name" value="division/cell wall cluster transcriptional repressor MraZ"/>
    <property type="match status" value="1"/>
</dbReference>
<dbReference type="RefSeq" id="WP_066129950.1">
    <property type="nucleotide sequence ID" value="NZ_KQ959874.1"/>
</dbReference>
<keyword evidence="3" id="KW-0677">Repeat</keyword>
<sequence length="143" mass="16854">MFIGQYNNKMDSKGRLSMPIKFREFLGNKFIITRGLDCCLFGYTIEEWQKIENKIKSLPVTKKNARSFQRFFFSGAVEVETDKQGRINIPNSLIEHANLKKECIVNGVSNRIEIWNKDIWEKQMEESINTFEKIAEDLEDFDF</sequence>
<evidence type="ECO:0000256" key="3">
    <source>
        <dbReference type="ARBA" id="ARBA00022737"/>
    </source>
</evidence>
<proteinExistence type="inferred from homology"/>
<dbReference type="HAMAP" id="MF_01008">
    <property type="entry name" value="MraZ"/>
    <property type="match status" value="1"/>
</dbReference>
<gene>
    <name evidence="7" type="primary">mraZ</name>
    <name evidence="9" type="ORF">HMPREF1871_00627</name>
</gene>
<evidence type="ECO:0000256" key="5">
    <source>
        <dbReference type="ARBA" id="ARBA00023125"/>
    </source>
</evidence>
<keyword evidence="10" id="KW-1185">Reference proteome</keyword>
<feature type="domain" description="SpoVT-AbrB" evidence="8">
    <location>
        <begin position="5"/>
        <end position="47"/>
    </location>
</feature>
<dbReference type="EMBL" id="LSDB01000021">
    <property type="protein sequence ID" value="KXB58117.1"/>
    <property type="molecule type" value="Genomic_DNA"/>
</dbReference>